<dbReference type="EMBL" id="CP044232">
    <property type="protein sequence ID" value="QEW04955.1"/>
    <property type="molecule type" value="Genomic_DNA"/>
</dbReference>
<reference evidence="2" key="1">
    <citation type="submission" date="2019-09" db="EMBL/GenBank/DDBJ databases">
        <title>Mumia zhuanghuii sp. nov. isolated from the intestinal contents of plateau pika (Ochotona curzoniae) in the Qinghai-Tibet plateau of China.</title>
        <authorList>
            <person name="Tian Z."/>
        </authorList>
    </citation>
    <scope>NUCLEOTIDE SEQUENCE [LARGE SCALE GENOMIC DNA]</scope>
    <source>
        <strain evidence="2">L-031</strain>
    </source>
</reference>
<sequence length="89" mass="9829">MTTMVRTEIVVNGESYLLAQGHDVSELRREIEDASRSGGRFVEFIVVGNRAVSVLVSPRTEVVISVQTVQFDARDTGDDDAPFGGFFDY</sequence>
<dbReference type="AlphaFoldDB" id="A0A5J6L8Y2"/>
<evidence type="ECO:0000313" key="1">
    <source>
        <dbReference type="EMBL" id="QEW04955.1"/>
    </source>
</evidence>
<keyword evidence="2" id="KW-1185">Reference proteome</keyword>
<accession>A0A5J6L8Y2</accession>
<name>A0A5J6L8Y2_9MICO</name>
<dbReference type="Proteomes" id="UP000325516">
    <property type="component" value="Chromosome"/>
</dbReference>
<organism evidence="1 2">
    <name type="scientific">Microbacterium lushaniae</name>
    <dbReference type="NCBI Taxonomy" id="2614639"/>
    <lineage>
        <taxon>Bacteria</taxon>
        <taxon>Bacillati</taxon>
        <taxon>Actinomycetota</taxon>
        <taxon>Actinomycetes</taxon>
        <taxon>Micrococcales</taxon>
        <taxon>Microbacteriaceae</taxon>
        <taxon>Microbacterium</taxon>
    </lineage>
</organism>
<dbReference type="KEGG" id="mlz:F6J85_15125"/>
<proteinExistence type="predicted"/>
<dbReference type="RefSeq" id="WP_150927493.1">
    <property type="nucleotide sequence ID" value="NZ_CP044232.1"/>
</dbReference>
<gene>
    <name evidence="1" type="ORF">F6J85_15125</name>
</gene>
<protein>
    <submittedName>
        <fullName evidence="1">Uncharacterized protein</fullName>
    </submittedName>
</protein>
<evidence type="ECO:0000313" key="2">
    <source>
        <dbReference type="Proteomes" id="UP000325516"/>
    </source>
</evidence>